<accession>A0A6A7AMY4</accession>
<keyword evidence="2" id="KW-0472">Membrane</keyword>
<organism evidence="3 4">
    <name type="scientific">Plenodomus tracheiphilus IPT5</name>
    <dbReference type="NCBI Taxonomy" id="1408161"/>
    <lineage>
        <taxon>Eukaryota</taxon>
        <taxon>Fungi</taxon>
        <taxon>Dikarya</taxon>
        <taxon>Ascomycota</taxon>
        <taxon>Pezizomycotina</taxon>
        <taxon>Dothideomycetes</taxon>
        <taxon>Pleosporomycetidae</taxon>
        <taxon>Pleosporales</taxon>
        <taxon>Pleosporineae</taxon>
        <taxon>Leptosphaeriaceae</taxon>
        <taxon>Plenodomus</taxon>
    </lineage>
</organism>
<keyword evidence="4" id="KW-1185">Reference proteome</keyword>
<keyword evidence="2" id="KW-1133">Transmembrane helix</keyword>
<evidence type="ECO:0000313" key="4">
    <source>
        <dbReference type="Proteomes" id="UP000799423"/>
    </source>
</evidence>
<feature type="compositionally biased region" description="Pro residues" evidence="1">
    <location>
        <begin position="37"/>
        <end position="47"/>
    </location>
</feature>
<keyword evidence="2" id="KW-0812">Transmembrane</keyword>
<gene>
    <name evidence="3" type="ORF">T440DRAFT_315756</name>
</gene>
<evidence type="ECO:0000256" key="2">
    <source>
        <dbReference type="SAM" id="Phobius"/>
    </source>
</evidence>
<feature type="compositionally biased region" description="Acidic residues" evidence="1">
    <location>
        <begin position="68"/>
        <end position="80"/>
    </location>
</feature>
<protein>
    <submittedName>
        <fullName evidence="3">Uncharacterized protein</fullName>
    </submittedName>
</protein>
<evidence type="ECO:0000256" key="1">
    <source>
        <dbReference type="SAM" id="MobiDB-lite"/>
    </source>
</evidence>
<proteinExistence type="predicted"/>
<feature type="compositionally biased region" description="Low complexity" evidence="1">
    <location>
        <begin position="48"/>
        <end position="58"/>
    </location>
</feature>
<feature type="transmembrane region" description="Helical" evidence="2">
    <location>
        <begin position="175"/>
        <end position="197"/>
    </location>
</feature>
<feature type="region of interest" description="Disordered" evidence="1">
    <location>
        <begin position="1"/>
        <end position="80"/>
    </location>
</feature>
<reference evidence="3" key="1">
    <citation type="submission" date="2020-01" db="EMBL/GenBank/DDBJ databases">
        <authorList>
            <consortium name="DOE Joint Genome Institute"/>
            <person name="Haridas S."/>
            <person name="Albert R."/>
            <person name="Binder M."/>
            <person name="Bloem J."/>
            <person name="Labutti K."/>
            <person name="Salamov A."/>
            <person name="Andreopoulos B."/>
            <person name="Baker S.E."/>
            <person name="Barry K."/>
            <person name="Bills G."/>
            <person name="Bluhm B.H."/>
            <person name="Cannon C."/>
            <person name="Castanera R."/>
            <person name="Culley D.E."/>
            <person name="Daum C."/>
            <person name="Ezra D."/>
            <person name="Gonzalez J.B."/>
            <person name="Henrissat B."/>
            <person name="Kuo A."/>
            <person name="Liang C."/>
            <person name="Lipzen A."/>
            <person name="Lutzoni F."/>
            <person name="Magnuson J."/>
            <person name="Mondo S."/>
            <person name="Nolan M."/>
            <person name="Ohm R."/>
            <person name="Pangilinan J."/>
            <person name="Park H.-J."/>
            <person name="Ramirez L."/>
            <person name="Alfaro M."/>
            <person name="Sun H."/>
            <person name="Tritt A."/>
            <person name="Yoshinaga Y."/>
            <person name="Zwiers L.-H."/>
            <person name="Turgeon B.G."/>
            <person name="Goodwin S.B."/>
            <person name="Spatafora J.W."/>
            <person name="Crous P.W."/>
            <person name="Grigoriev I.V."/>
        </authorList>
    </citation>
    <scope>NUCLEOTIDE SEQUENCE</scope>
    <source>
        <strain evidence="3">IPT5</strain>
    </source>
</reference>
<name>A0A6A7AMY4_9PLEO</name>
<dbReference type="Proteomes" id="UP000799423">
    <property type="component" value="Unassembled WGS sequence"/>
</dbReference>
<dbReference type="EMBL" id="MU006372">
    <property type="protein sequence ID" value="KAF2844560.1"/>
    <property type="molecule type" value="Genomic_DNA"/>
</dbReference>
<evidence type="ECO:0000313" key="3">
    <source>
        <dbReference type="EMBL" id="KAF2844560.1"/>
    </source>
</evidence>
<sequence length="218" mass="24113">MNSTITPLVASPAPAQLRFGLSPPGIVRAATARPRPTRPAPSRPAPSLPAASLSSPLSQNLDTASLCDTEDEEEDVDDSDSLIKDLERRVPEEYRAPRLFIGLPRLMKDRNSRQRLNAIRNDGAAFSTINEDVAQPSPTPAVLNYISASHRDSADSSFTALIARINSADAPVEELLNLFLILVLFLFLFLFLLLVWIRLRMLRHYMPEHLPRPLLPGS</sequence>
<dbReference type="AlphaFoldDB" id="A0A6A7AMY4"/>